<keyword evidence="12" id="KW-1185">Reference proteome</keyword>
<dbReference type="CDD" id="cd12173">
    <property type="entry name" value="PGDH_4"/>
    <property type="match status" value="1"/>
</dbReference>
<keyword evidence="6 9" id="KW-0520">NAD</keyword>
<dbReference type="AlphaFoldDB" id="A0A3M8PAM7"/>
<comment type="pathway">
    <text evidence="2 9">Amino-acid biosynthesis; L-serine biosynthesis; L-serine from 3-phospho-D-glycerate: step 1/3.</text>
</comment>
<dbReference type="FunFam" id="3.40.50.720:FF:000021">
    <property type="entry name" value="D-3-phosphoglycerate dehydrogenase"/>
    <property type="match status" value="1"/>
</dbReference>
<evidence type="ECO:0000256" key="7">
    <source>
        <dbReference type="ARBA" id="ARBA00048126"/>
    </source>
</evidence>
<evidence type="ECO:0000256" key="1">
    <source>
        <dbReference type="ARBA" id="ARBA00003800"/>
    </source>
</evidence>
<dbReference type="PROSITE" id="PS51671">
    <property type="entry name" value="ACT"/>
    <property type="match status" value="1"/>
</dbReference>
<dbReference type="PANTHER" id="PTHR42938:SF9">
    <property type="entry name" value="FORMATE DEHYDROGENASE 1"/>
    <property type="match status" value="1"/>
</dbReference>
<dbReference type="PROSITE" id="PS00670">
    <property type="entry name" value="D_2_HYDROXYACID_DH_2"/>
    <property type="match status" value="1"/>
</dbReference>
<evidence type="ECO:0000313" key="11">
    <source>
        <dbReference type="EMBL" id="RNF40244.1"/>
    </source>
</evidence>
<dbReference type="FunFam" id="3.30.70.260:FF:000008">
    <property type="entry name" value="D-3-phosphoglycerate dehydrogenase, chloroplastic"/>
    <property type="match status" value="1"/>
</dbReference>
<evidence type="ECO:0000256" key="2">
    <source>
        <dbReference type="ARBA" id="ARBA00005216"/>
    </source>
</evidence>
<dbReference type="OrthoDB" id="9805416at2"/>
<evidence type="ECO:0000256" key="9">
    <source>
        <dbReference type="RuleBase" id="RU363003"/>
    </source>
</evidence>
<comment type="catalytic activity">
    <reaction evidence="7">
        <text>(R)-2-hydroxyglutarate + NAD(+) = 2-oxoglutarate + NADH + H(+)</text>
        <dbReference type="Rhea" id="RHEA:49612"/>
        <dbReference type="ChEBI" id="CHEBI:15378"/>
        <dbReference type="ChEBI" id="CHEBI:15801"/>
        <dbReference type="ChEBI" id="CHEBI:16810"/>
        <dbReference type="ChEBI" id="CHEBI:57540"/>
        <dbReference type="ChEBI" id="CHEBI:57945"/>
        <dbReference type="EC" id="1.1.1.399"/>
    </reaction>
</comment>
<accession>A0A3M8PAM7</accession>
<evidence type="ECO:0000256" key="5">
    <source>
        <dbReference type="ARBA" id="ARBA00023002"/>
    </source>
</evidence>
<comment type="similarity">
    <text evidence="3 9">Belongs to the D-isomer specific 2-hydroxyacid dehydrogenase family.</text>
</comment>
<organism evidence="11 12">
    <name type="scientific">Planococcus salinus</name>
    <dbReference type="NCBI Taxonomy" id="1848460"/>
    <lineage>
        <taxon>Bacteria</taxon>
        <taxon>Bacillati</taxon>
        <taxon>Bacillota</taxon>
        <taxon>Bacilli</taxon>
        <taxon>Bacillales</taxon>
        <taxon>Caryophanaceae</taxon>
        <taxon>Planococcus</taxon>
    </lineage>
</organism>
<dbReference type="SUPFAM" id="SSF143548">
    <property type="entry name" value="Serine metabolism enzymes domain"/>
    <property type="match status" value="1"/>
</dbReference>
<dbReference type="SUPFAM" id="SSF55021">
    <property type="entry name" value="ACT-like"/>
    <property type="match status" value="1"/>
</dbReference>
<dbReference type="PANTHER" id="PTHR42938">
    <property type="entry name" value="FORMATE DEHYDROGENASE 1"/>
    <property type="match status" value="1"/>
</dbReference>
<dbReference type="Pfam" id="PF01842">
    <property type="entry name" value="ACT"/>
    <property type="match status" value="1"/>
</dbReference>
<comment type="caution">
    <text evidence="11">The sequence shown here is derived from an EMBL/GenBank/DDBJ whole genome shotgun (WGS) entry which is preliminary data.</text>
</comment>
<dbReference type="InterPro" id="IPR029009">
    <property type="entry name" value="ASB_dom_sf"/>
</dbReference>
<dbReference type="InterPro" id="IPR045626">
    <property type="entry name" value="PGDH_ASB_dom"/>
</dbReference>
<dbReference type="InterPro" id="IPR029753">
    <property type="entry name" value="D-isomer_DH_CS"/>
</dbReference>
<dbReference type="NCBIfam" id="TIGR01327">
    <property type="entry name" value="PGDH"/>
    <property type="match status" value="1"/>
</dbReference>
<dbReference type="Gene3D" id="3.30.70.260">
    <property type="match status" value="1"/>
</dbReference>
<evidence type="ECO:0000256" key="6">
    <source>
        <dbReference type="ARBA" id="ARBA00023027"/>
    </source>
</evidence>
<proteinExistence type="inferred from homology"/>
<dbReference type="EMBL" id="RIAX01000003">
    <property type="protein sequence ID" value="RNF40244.1"/>
    <property type="molecule type" value="Genomic_DNA"/>
</dbReference>
<dbReference type="InterPro" id="IPR045865">
    <property type="entry name" value="ACT-like_dom_sf"/>
</dbReference>
<comment type="function">
    <text evidence="1">Catalyzes the reversible oxidation of 3-phospho-D-glycerate to 3-phosphonooxypyruvate, the first step of the phosphorylated L-serine biosynthesis pathway. Also catalyzes the reversible oxidation of 2-hydroxyglutarate to 2-oxoglutarate.</text>
</comment>
<dbReference type="InterPro" id="IPR036291">
    <property type="entry name" value="NAD(P)-bd_dom_sf"/>
</dbReference>
<dbReference type="Gene3D" id="3.40.50.720">
    <property type="entry name" value="NAD(P)-binding Rossmann-like Domain"/>
    <property type="match status" value="2"/>
</dbReference>
<dbReference type="RefSeq" id="WP_123164753.1">
    <property type="nucleotide sequence ID" value="NZ_RIAX01000003.1"/>
</dbReference>
<dbReference type="SUPFAM" id="SSF51735">
    <property type="entry name" value="NAD(P)-binding Rossmann-fold domains"/>
    <property type="match status" value="1"/>
</dbReference>
<dbReference type="InterPro" id="IPR002912">
    <property type="entry name" value="ACT_dom"/>
</dbReference>
<keyword evidence="9" id="KW-0028">Amino-acid biosynthesis</keyword>
<protein>
    <recommendedName>
        <fullName evidence="4 9">D-3-phosphoglycerate dehydrogenase</fullName>
        <ecNumber evidence="9">1.1.1.95</ecNumber>
    </recommendedName>
</protein>
<dbReference type="InterPro" id="IPR029752">
    <property type="entry name" value="D-isomer_DH_CS1"/>
</dbReference>
<dbReference type="GO" id="GO:0004617">
    <property type="term" value="F:phosphoglycerate dehydrogenase activity"/>
    <property type="evidence" value="ECO:0007669"/>
    <property type="project" value="UniProtKB-UniRule"/>
</dbReference>
<evidence type="ECO:0000256" key="3">
    <source>
        <dbReference type="ARBA" id="ARBA00005854"/>
    </source>
</evidence>
<evidence type="ECO:0000313" key="12">
    <source>
        <dbReference type="Proteomes" id="UP000275473"/>
    </source>
</evidence>
<dbReference type="Gene3D" id="3.30.1330.90">
    <property type="entry name" value="D-3-phosphoglycerate dehydrogenase, domain 3"/>
    <property type="match status" value="1"/>
</dbReference>
<dbReference type="Proteomes" id="UP000275473">
    <property type="component" value="Unassembled WGS sequence"/>
</dbReference>
<dbReference type="FunFam" id="3.30.1330.90:FF:000003">
    <property type="entry name" value="D-3-phosphoglycerate dehydrogenase"/>
    <property type="match status" value="1"/>
</dbReference>
<dbReference type="Pfam" id="PF00389">
    <property type="entry name" value="2-Hacid_dh"/>
    <property type="match status" value="1"/>
</dbReference>
<feature type="domain" description="ACT" evidence="10">
    <location>
        <begin position="456"/>
        <end position="528"/>
    </location>
</feature>
<dbReference type="InterPro" id="IPR006140">
    <property type="entry name" value="D-isomer_DH_NAD-bd"/>
</dbReference>
<name>A0A3M8PAM7_9BACL</name>
<sequence>MTFHILISDPLSEDGIYPLRQAEGMNIVMETNLTPEQLENRIDGFDALLVRSQTQVTRGLIERASNLKIIGRAGVGVDNIDLEAATEKGIIVVNAPDGNTNSAAEHTIAMMMSLARKIPQAFHALRNQNWDRKSYVGVELKNKTLGVVGLGRIGAEVAVRAKGQRMNVIAYDPFLTAEKAEKMGIGYGTIEEVLKAADFITVHTPLLKETHHLIDKQAFEIMKDGVQIINCARGGIIDENALYEAVKSKKVAGAALDVFEQEPMIDFRLLELPEIVATPHLGASTVEAQESVAVDVSMDVVSFLTTGTVRNSVNLPSVPKEIMAKIEPYFDLAERLGAFLTDLAEGTATEVNVKYSGDLANVEVGPLTRNMLKGLLKRHLGKHVNDVNAMYLANQKDIVVNEQKSTEAKGFTNLITVEVKTAKETRKAAGTLLNGQGARIVKVDDYLVDVVPAGHLLFIRHNDRPGVIGRVGTLLGQEDVNIATMQVGRSNVGGDAIMMLTIDKHADSSSLEQLKELSEIQNVTQIDL</sequence>
<dbReference type="PROSITE" id="PS00065">
    <property type="entry name" value="D_2_HYDROXYACID_DH_1"/>
    <property type="match status" value="1"/>
</dbReference>
<dbReference type="Pfam" id="PF19304">
    <property type="entry name" value="PGDH_inter"/>
    <property type="match status" value="1"/>
</dbReference>
<evidence type="ECO:0000256" key="8">
    <source>
        <dbReference type="ARBA" id="ARBA00048731"/>
    </source>
</evidence>
<dbReference type="SUPFAM" id="SSF52283">
    <property type="entry name" value="Formate/glycerate dehydrogenase catalytic domain-like"/>
    <property type="match status" value="1"/>
</dbReference>
<reference evidence="11 12" key="1">
    <citation type="journal article" date="2018" name="Int. J. Syst. Evol. Microbiol.">
        <title>Planococcus salinus sp. nov., a moderately halophilic bacterium isolated from a saline-alkali soil.</title>
        <authorList>
            <person name="Gan L."/>
        </authorList>
    </citation>
    <scope>NUCLEOTIDE SEQUENCE [LARGE SCALE GENOMIC DNA]</scope>
    <source>
        <strain evidence="11 12">LCB217</strain>
    </source>
</reference>
<keyword evidence="5 9" id="KW-0560">Oxidoreductase</keyword>
<evidence type="ECO:0000256" key="4">
    <source>
        <dbReference type="ARBA" id="ARBA00021582"/>
    </source>
</evidence>
<dbReference type="InterPro" id="IPR006236">
    <property type="entry name" value="PGDH"/>
</dbReference>
<dbReference type="Pfam" id="PF02826">
    <property type="entry name" value="2-Hacid_dh_C"/>
    <property type="match status" value="1"/>
</dbReference>
<dbReference type="CDD" id="cd04902">
    <property type="entry name" value="ACT_3PGDH-xct"/>
    <property type="match status" value="1"/>
</dbReference>
<dbReference type="InterPro" id="IPR006139">
    <property type="entry name" value="D-isomer_2_OHA_DH_cat_dom"/>
</dbReference>
<dbReference type="UniPathway" id="UPA00135">
    <property type="reaction ID" value="UER00196"/>
</dbReference>
<comment type="catalytic activity">
    <reaction evidence="8 9">
        <text>(2R)-3-phosphoglycerate + NAD(+) = 3-phosphooxypyruvate + NADH + H(+)</text>
        <dbReference type="Rhea" id="RHEA:12641"/>
        <dbReference type="ChEBI" id="CHEBI:15378"/>
        <dbReference type="ChEBI" id="CHEBI:18110"/>
        <dbReference type="ChEBI" id="CHEBI:57540"/>
        <dbReference type="ChEBI" id="CHEBI:57945"/>
        <dbReference type="ChEBI" id="CHEBI:58272"/>
        <dbReference type="EC" id="1.1.1.95"/>
    </reaction>
</comment>
<dbReference type="GO" id="GO:0051287">
    <property type="term" value="F:NAD binding"/>
    <property type="evidence" value="ECO:0007669"/>
    <property type="project" value="UniProtKB-UniRule"/>
</dbReference>
<dbReference type="EC" id="1.1.1.95" evidence="9"/>
<evidence type="ECO:0000259" key="10">
    <source>
        <dbReference type="PROSITE" id="PS51671"/>
    </source>
</evidence>
<gene>
    <name evidence="11" type="ORF">EEX84_06325</name>
</gene>
<keyword evidence="9" id="KW-0718">Serine biosynthesis</keyword>
<dbReference type="GO" id="GO:0006564">
    <property type="term" value="P:L-serine biosynthetic process"/>
    <property type="evidence" value="ECO:0007669"/>
    <property type="project" value="UniProtKB-UniRule"/>
</dbReference>